<dbReference type="GO" id="GO:0006753">
    <property type="term" value="P:nucleoside phosphate metabolic process"/>
    <property type="evidence" value="ECO:0007669"/>
    <property type="project" value="TreeGrafter"/>
</dbReference>
<evidence type="ECO:0000313" key="11">
    <source>
        <dbReference type="Proteomes" id="UP000018731"/>
    </source>
</evidence>
<comment type="subcellular location">
    <subcellularLocation>
        <location evidence="2">Cytoplasm</location>
    </subcellularLocation>
</comment>
<dbReference type="NCBIfam" id="TIGR00052">
    <property type="entry name" value="nudix-type nucleoside diphosphatase, YffH/AdpP family"/>
    <property type="match status" value="1"/>
</dbReference>
<evidence type="ECO:0000259" key="9">
    <source>
        <dbReference type="PROSITE" id="PS51462"/>
    </source>
</evidence>
<keyword evidence="5" id="KW-0378">Hydrolase</keyword>
<comment type="subunit">
    <text evidence="3">Homodimer.</text>
</comment>
<keyword evidence="11" id="KW-1185">Reference proteome</keyword>
<dbReference type="EMBL" id="AZJI01000009">
    <property type="protein sequence ID" value="ETD22488.1"/>
    <property type="molecule type" value="Genomic_DNA"/>
</dbReference>
<dbReference type="PANTHER" id="PTHR11839:SF15">
    <property type="entry name" value="URIDINE DIPHOSPHATE GLUCOSE PYROPHOSPHATASE NUDT14"/>
    <property type="match status" value="1"/>
</dbReference>
<dbReference type="Proteomes" id="UP000018731">
    <property type="component" value="Unassembled WGS sequence"/>
</dbReference>
<dbReference type="InterPro" id="IPR000086">
    <property type="entry name" value="NUDIX_hydrolase_dom"/>
</dbReference>
<dbReference type="eggNOG" id="COG0494">
    <property type="taxonomic scope" value="Bacteria"/>
</dbReference>
<dbReference type="HOGENOM" id="CLU_062658_1_0_7"/>
<dbReference type="STRING" id="1357400.HMPREF2086_01799"/>
<dbReference type="SUPFAM" id="SSF55811">
    <property type="entry name" value="Nudix"/>
    <property type="match status" value="1"/>
</dbReference>
<reference evidence="10 11" key="1">
    <citation type="journal article" date="2014" name="Genome Announc.">
        <title>Draft genome sequences of six enterohepatic helicobacter species isolated from humans and one from rhesus macaques.</title>
        <authorList>
            <person name="Shen Z."/>
            <person name="Sheh A."/>
            <person name="Young S.K."/>
            <person name="Abouelliel A."/>
            <person name="Ward D.V."/>
            <person name="Earl A.M."/>
            <person name="Fox J.G."/>
        </authorList>
    </citation>
    <scope>NUCLEOTIDE SEQUENCE [LARGE SCALE GENOMIC DNA]</scope>
    <source>
        <strain evidence="10 11">MIT 99-5501</strain>
    </source>
</reference>
<protein>
    <recommendedName>
        <fullName evidence="9">Nudix hydrolase domain-containing protein</fullName>
    </recommendedName>
</protein>
<evidence type="ECO:0000256" key="7">
    <source>
        <dbReference type="PIRSR" id="PIRSR604385-2"/>
    </source>
</evidence>
<dbReference type="Gene3D" id="3.90.79.10">
    <property type="entry name" value="Nucleoside Triphosphate Pyrophosphohydrolase"/>
    <property type="match status" value="1"/>
</dbReference>
<feature type="binding site" evidence="7">
    <location>
        <position position="161"/>
    </location>
    <ligand>
        <name>Mg(2+)</name>
        <dbReference type="ChEBI" id="CHEBI:18420"/>
        <label>1</label>
    </ligand>
</feature>
<dbReference type="PANTHER" id="PTHR11839">
    <property type="entry name" value="UDP/ADP-SUGAR PYROPHOSPHATASE"/>
    <property type="match status" value="1"/>
</dbReference>
<dbReference type="CDD" id="cd18887">
    <property type="entry name" value="NUDIX_UGPPase_Nudt14"/>
    <property type="match status" value="1"/>
</dbReference>
<evidence type="ECO:0000256" key="8">
    <source>
        <dbReference type="PIRSR" id="PIRSR604385-3"/>
    </source>
</evidence>
<dbReference type="PATRIC" id="fig|1357400.3.peg.2423"/>
<evidence type="ECO:0000313" key="10">
    <source>
        <dbReference type="EMBL" id="ETD22488.1"/>
    </source>
</evidence>
<dbReference type="GO" id="GO:0005737">
    <property type="term" value="C:cytoplasm"/>
    <property type="evidence" value="ECO:0007669"/>
    <property type="project" value="UniProtKB-SubCell"/>
</dbReference>
<keyword evidence="7" id="KW-0479">Metal-binding</keyword>
<dbReference type="InterPro" id="IPR015797">
    <property type="entry name" value="NUDIX_hydrolase-like_dom_sf"/>
</dbReference>
<keyword evidence="4" id="KW-0963">Cytoplasm</keyword>
<evidence type="ECO:0000256" key="3">
    <source>
        <dbReference type="ARBA" id="ARBA00011738"/>
    </source>
</evidence>
<feature type="binding site" evidence="7">
    <location>
        <position position="91"/>
    </location>
    <ligand>
        <name>Mg(2+)</name>
        <dbReference type="ChEBI" id="CHEBI:18420"/>
        <label>1</label>
    </ligand>
</feature>
<comment type="caution">
    <text evidence="10">The sequence shown here is derived from an EMBL/GenBank/DDBJ whole genome shotgun (WGS) entry which is preliminary data.</text>
</comment>
<dbReference type="OrthoDB" id="5360793at2"/>
<comment type="cofactor">
    <cofactor evidence="1 7">
        <name>Mg(2+)</name>
        <dbReference type="ChEBI" id="CHEBI:18420"/>
    </cofactor>
</comment>
<evidence type="ECO:0000256" key="1">
    <source>
        <dbReference type="ARBA" id="ARBA00001946"/>
    </source>
</evidence>
<feature type="domain" description="Nudix hydrolase" evidence="9">
    <location>
        <begin position="50"/>
        <end position="190"/>
    </location>
</feature>
<keyword evidence="6 7" id="KW-0460">Magnesium</keyword>
<feature type="binding site" evidence="7">
    <location>
        <position position="112"/>
    </location>
    <ligand>
        <name>Mg(2+)</name>
        <dbReference type="ChEBI" id="CHEBI:18420"/>
        <label>1</label>
    </ligand>
</feature>
<feature type="short sequence motif" description="Nudix box" evidence="8">
    <location>
        <begin position="92"/>
        <end position="115"/>
    </location>
</feature>
<dbReference type="AlphaFoldDB" id="V8C529"/>
<dbReference type="PROSITE" id="PS51462">
    <property type="entry name" value="NUDIX"/>
    <property type="match status" value="1"/>
</dbReference>
<dbReference type="GO" id="GO:0019693">
    <property type="term" value="P:ribose phosphate metabolic process"/>
    <property type="evidence" value="ECO:0007669"/>
    <property type="project" value="TreeGrafter"/>
</dbReference>
<evidence type="ECO:0000256" key="5">
    <source>
        <dbReference type="ARBA" id="ARBA00022801"/>
    </source>
</evidence>
<feature type="binding site" evidence="7">
    <location>
        <position position="108"/>
    </location>
    <ligand>
        <name>Mg(2+)</name>
        <dbReference type="ChEBI" id="CHEBI:18420"/>
        <label>1</label>
    </ligand>
</feature>
<dbReference type="GO" id="GO:0016818">
    <property type="term" value="F:hydrolase activity, acting on acid anhydrides, in phosphorus-containing anhydrides"/>
    <property type="evidence" value="ECO:0007669"/>
    <property type="project" value="InterPro"/>
</dbReference>
<dbReference type="RefSeq" id="WP_023928607.1">
    <property type="nucleotide sequence ID" value="NZ_KI669455.1"/>
</dbReference>
<sequence>MSLEYFLTPPQATPKITDLRQGECKDSRFIKPLRLHYKQDGEDKDWDIIHSHDSVSIMLYERDLEAFVIVKQFRPAVYMRNHNGYIYELCAGLVDKPKKSLEEIAIEEVFEECGYEIPVSRLQFVNSFYNSVGISGARQTIYLAEVSKEDKHALGGGIDGEKIEVLYLKASKALDFVRDEDYHKTPSLAFAINYFFYQYRPQAKASKKR</sequence>
<evidence type="ECO:0000256" key="2">
    <source>
        <dbReference type="ARBA" id="ARBA00004496"/>
    </source>
</evidence>
<dbReference type="FunFam" id="3.90.79.10:FF:000035">
    <property type="entry name" value="Uridine diphosphate glucose pyrophosphatase"/>
    <property type="match status" value="1"/>
</dbReference>
<name>V8C529_9HELI</name>
<organism evidence="10 11">
    <name type="scientific">Helicobacter macacae MIT 99-5501</name>
    <dbReference type="NCBI Taxonomy" id="1357400"/>
    <lineage>
        <taxon>Bacteria</taxon>
        <taxon>Pseudomonadati</taxon>
        <taxon>Campylobacterota</taxon>
        <taxon>Epsilonproteobacteria</taxon>
        <taxon>Campylobacterales</taxon>
        <taxon>Helicobacteraceae</taxon>
        <taxon>Helicobacter</taxon>
    </lineage>
</organism>
<dbReference type="GO" id="GO:0046872">
    <property type="term" value="F:metal ion binding"/>
    <property type="evidence" value="ECO:0007669"/>
    <property type="project" value="UniProtKB-KW"/>
</dbReference>
<proteinExistence type="predicted"/>
<gene>
    <name evidence="10" type="ORF">HMPREF2086_01799</name>
</gene>
<evidence type="ECO:0000256" key="4">
    <source>
        <dbReference type="ARBA" id="ARBA00022490"/>
    </source>
</evidence>
<evidence type="ECO:0000256" key="6">
    <source>
        <dbReference type="ARBA" id="ARBA00022842"/>
    </source>
</evidence>
<accession>V8C529</accession>
<dbReference type="InterPro" id="IPR004385">
    <property type="entry name" value="NDP_pyrophosphatase"/>
</dbReference>